<protein>
    <submittedName>
        <fullName evidence="2">Uncharacterized protein</fullName>
    </submittedName>
</protein>
<proteinExistence type="predicted"/>
<evidence type="ECO:0000256" key="1">
    <source>
        <dbReference type="SAM" id="MobiDB-lite"/>
    </source>
</evidence>
<evidence type="ECO:0000313" key="2">
    <source>
        <dbReference type="EMBL" id="KAI5349262.1"/>
    </source>
</evidence>
<feature type="region of interest" description="Disordered" evidence="1">
    <location>
        <begin position="25"/>
        <end position="45"/>
    </location>
</feature>
<comment type="caution">
    <text evidence="2">The sequence shown here is derived from an EMBL/GenBank/DDBJ whole genome shotgun (WGS) entry which is preliminary data.</text>
</comment>
<gene>
    <name evidence="2" type="ORF">L3X38_002149</name>
</gene>
<dbReference type="AlphaFoldDB" id="A0AAD4WWQ8"/>
<dbReference type="Proteomes" id="UP001054821">
    <property type="component" value="Chromosome 1"/>
</dbReference>
<feature type="compositionally biased region" description="Polar residues" evidence="1">
    <location>
        <begin position="27"/>
        <end position="45"/>
    </location>
</feature>
<name>A0AAD4WWQ8_PRUDU</name>
<sequence length="147" mass="15223">MSTGFLILKPKIGDNKKASEDAKVNIEQENNSSSNPATGSKSCATSRNNICQNEITATNGATDVGVSNFHNYAVEGQGGSEGTKGFPERGGGYNIFGNKISADGAREVGIRNFGNTTHGMPFTTEEDHGEEAEGGSSPPKPQGGPTS</sequence>
<organism evidence="2 3">
    <name type="scientific">Prunus dulcis</name>
    <name type="common">Almond</name>
    <name type="synonym">Amygdalus dulcis</name>
    <dbReference type="NCBI Taxonomy" id="3755"/>
    <lineage>
        <taxon>Eukaryota</taxon>
        <taxon>Viridiplantae</taxon>
        <taxon>Streptophyta</taxon>
        <taxon>Embryophyta</taxon>
        <taxon>Tracheophyta</taxon>
        <taxon>Spermatophyta</taxon>
        <taxon>Magnoliopsida</taxon>
        <taxon>eudicotyledons</taxon>
        <taxon>Gunneridae</taxon>
        <taxon>Pentapetalae</taxon>
        <taxon>rosids</taxon>
        <taxon>fabids</taxon>
        <taxon>Rosales</taxon>
        <taxon>Rosaceae</taxon>
        <taxon>Amygdaloideae</taxon>
        <taxon>Amygdaleae</taxon>
        <taxon>Prunus</taxon>
    </lineage>
</organism>
<evidence type="ECO:0000313" key="3">
    <source>
        <dbReference type="Proteomes" id="UP001054821"/>
    </source>
</evidence>
<keyword evidence="3" id="KW-1185">Reference proteome</keyword>
<reference evidence="2 3" key="1">
    <citation type="journal article" date="2022" name="G3 (Bethesda)">
        <title>Whole-genome sequence and methylome profiling of the almond [Prunus dulcis (Mill.) D.A. Webb] cultivar 'Nonpareil'.</title>
        <authorList>
            <person name="D'Amico-Willman K.M."/>
            <person name="Ouma W.Z."/>
            <person name="Meulia T."/>
            <person name="Sideli G.M."/>
            <person name="Gradziel T.M."/>
            <person name="Fresnedo-Ramirez J."/>
        </authorList>
    </citation>
    <scope>NUCLEOTIDE SEQUENCE [LARGE SCALE GENOMIC DNA]</scope>
    <source>
        <strain evidence="2">Clone GOH B32 T37-40</strain>
    </source>
</reference>
<accession>A0AAD4WWQ8</accession>
<feature type="region of interest" description="Disordered" evidence="1">
    <location>
        <begin position="111"/>
        <end position="147"/>
    </location>
</feature>
<feature type="compositionally biased region" description="Pro residues" evidence="1">
    <location>
        <begin position="138"/>
        <end position="147"/>
    </location>
</feature>
<dbReference type="EMBL" id="JAJFAZ020000001">
    <property type="protein sequence ID" value="KAI5349262.1"/>
    <property type="molecule type" value="Genomic_DNA"/>
</dbReference>